<keyword evidence="2" id="KW-1185">Reference proteome</keyword>
<evidence type="ECO:0000313" key="2">
    <source>
        <dbReference type="Proteomes" id="UP000023152"/>
    </source>
</evidence>
<organism evidence="1 2">
    <name type="scientific">Reticulomyxa filosa</name>
    <dbReference type="NCBI Taxonomy" id="46433"/>
    <lineage>
        <taxon>Eukaryota</taxon>
        <taxon>Sar</taxon>
        <taxon>Rhizaria</taxon>
        <taxon>Retaria</taxon>
        <taxon>Foraminifera</taxon>
        <taxon>Monothalamids</taxon>
        <taxon>Reticulomyxidae</taxon>
        <taxon>Reticulomyxa</taxon>
    </lineage>
</organism>
<evidence type="ECO:0000313" key="1">
    <source>
        <dbReference type="EMBL" id="ETO34142.1"/>
    </source>
</evidence>
<reference evidence="1 2" key="1">
    <citation type="journal article" date="2013" name="Curr. Biol.">
        <title>The Genome of the Foraminiferan Reticulomyxa filosa.</title>
        <authorList>
            <person name="Glockner G."/>
            <person name="Hulsmann N."/>
            <person name="Schleicher M."/>
            <person name="Noegel A.A."/>
            <person name="Eichinger L."/>
            <person name="Gallinger C."/>
            <person name="Pawlowski J."/>
            <person name="Sierra R."/>
            <person name="Euteneuer U."/>
            <person name="Pillet L."/>
            <person name="Moustafa A."/>
            <person name="Platzer M."/>
            <person name="Groth M."/>
            <person name="Szafranski K."/>
            <person name="Schliwa M."/>
        </authorList>
    </citation>
    <scope>NUCLEOTIDE SEQUENCE [LARGE SCALE GENOMIC DNA]</scope>
</reference>
<sequence>MGKKKFTLFSLNNIAISKLFNLQSTLYCLIGGEEIMYTAHDDTSEDARCIIGEQSRMDFAVVAKEERWTRYIKKELDRMNQNVRSFLFCICVQIVCKTTIYRSLERDKQDGAIPTCVIFGDRLFDLFGPKNAVINFSVFVSGLARQKHIILTLQQDIGGQRILDKVVFSFYSKNTIWSTKISFELIVSPVIYNRCLTHCEHRKYVSLIGNGKGAACLVKAFERKYKYPQKINHQLCDWMIHCKAIQNYFTNYTSGYQWKFQYMKYDGVSSSGVLNATTMLIADVHNIKFKRQFTVTSKATSTFFKASTSTT</sequence>
<dbReference type="EMBL" id="ASPP01002837">
    <property type="protein sequence ID" value="ETO34142.1"/>
    <property type="molecule type" value="Genomic_DNA"/>
</dbReference>
<protein>
    <submittedName>
        <fullName evidence="1">Uncharacterized protein</fullName>
    </submittedName>
</protein>
<name>X6P920_RETFI</name>
<dbReference type="AlphaFoldDB" id="X6P920"/>
<proteinExistence type="predicted"/>
<dbReference type="Proteomes" id="UP000023152">
    <property type="component" value="Unassembled WGS sequence"/>
</dbReference>
<comment type="caution">
    <text evidence="1">The sequence shown here is derived from an EMBL/GenBank/DDBJ whole genome shotgun (WGS) entry which is preliminary data.</text>
</comment>
<accession>X6P920</accession>
<gene>
    <name evidence="1" type="ORF">RFI_02953</name>
</gene>